<evidence type="ECO:0000256" key="6">
    <source>
        <dbReference type="ARBA" id="ARBA00023224"/>
    </source>
</evidence>
<dbReference type="CDD" id="cd06225">
    <property type="entry name" value="HAMP"/>
    <property type="match status" value="1"/>
</dbReference>
<dbReference type="SMART" id="SM00304">
    <property type="entry name" value="HAMP"/>
    <property type="match status" value="1"/>
</dbReference>
<reference evidence="12 13" key="1">
    <citation type="submission" date="2017-08" db="EMBL/GenBank/DDBJ databases">
        <title>Substantial Increase in Enzyme Production by Combined Drug-Resistance Mutations in Paenibacillus agaridevorans.</title>
        <authorList>
            <person name="Tanaka Y."/>
            <person name="Funane K."/>
            <person name="Hosaka T."/>
            <person name="Shiwa Y."/>
            <person name="Fujita N."/>
            <person name="Miyazaki T."/>
            <person name="Yoshikawa H."/>
            <person name="Murakami K."/>
            <person name="Kasahara K."/>
            <person name="Inaoka T."/>
            <person name="Hiraga Y."/>
            <person name="Ochi K."/>
        </authorList>
    </citation>
    <scope>NUCLEOTIDE SEQUENCE [LARGE SCALE GENOMIC DNA]</scope>
    <source>
        <strain evidence="12 13">T-3040</strain>
    </source>
</reference>
<dbReference type="GO" id="GO:0005886">
    <property type="term" value="C:plasma membrane"/>
    <property type="evidence" value="ECO:0007669"/>
    <property type="project" value="UniProtKB-SubCell"/>
</dbReference>
<dbReference type="CDD" id="cd12912">
    <property type="entry name" value="PDC2_MCP_like"/>
    <property type="match status" value="1"/>
</dbReference>
<dbReference type="PROSITE" id="PS50885">
    <property type="entry name" value="HAMP"/>
    <property type="match status" value="1"/>
</dbReference>
<evidence type="ECO:0000259" key="10">
    <source>
        <dbReference type="PROSITE" id="PS50111"/>
    </source>
</evidence>
<comment type="subcellular location">
    <subcellularLocation>
        <location evidence="1">Cell membrane</location>
        <topology evidence="1">Multi-pass membrane protein</topology>
    </subcellularLocation>
</comment>
<name>A0A2R5ENN5_9BACL</name>
<dbReference type="PANTHER" id="PTHR32089:SF114">
    <property type="entry name" value="METHYL-ACCEPTING CHEMOTAXIS PROTEIN MCPB"/>
    <property type="match status" value="1"/>
</dbReference>
<keyword evidence="2" id="KW-1003">Cell membrane</keyword>
<evidence type="ECO:0000256" key="4">
    <source>
        <dbReference type="ARBA" id="ARBA00022989"/>
    </source>
</evidence>
<keyword evidence="13" id="KW-1185">Reference proteome</keyword>
<dbReference type="GO" id="GO:0006935">
    <property type="term" value="P:chemotaxis"/>
    <property type="evidence" value="ECO:0007669"/>
    <property type="project" value="InterPro"/>
</dbReference>
<keyword evidence="6 8" id="KW-0807">Transducer</keyword>
<keyword evidence="4 9" id="KW-1133">Transmembrane helix</keyword>
<dbReference type="Gene3D" id="3.30.450.20">
    <property type="entry name" value="PAS domain"/>
    <property type="match status" value="1"/>
</dbReference>
<comment type="similarity">
    <text evidence="7">Belongs to the methyl-accepting chemotaxis (MCP) protein family.</text>
</comment>
<dbReference type="InterPro" id="IPR003660">
    <property type="entry name" value="HAMP_dom"/>
</dbReference>
<dbReference type="Gene3D" id="1.10.287.950">
    <property type="entry name" value="Methyl-accepting chemotaxis protein"/>
    <property type="match status" value="1"/>
</dbReference>
<feature type="transmembrane region" description="Helical" evidence="9">
    <location>
        <begin position="206"/>
        <end position="228"/>
    </location>
</feature>
<gene>
    <name evidence="12" type="ORF">PAT3040_02844</name>
</gene>
<protein>
    <recommendedName>
        <fullName evidence="14">Chemotaxis protein</fullName>
    </recommendedName>
</protein>
<feature type="domain" description="HAMP" evidence="11">
    <location>
        <begin position="230"/>
        <end position="283"/>
    </location>
</feature>
<keyword evidence="5 9" id="KW-0472">Membrane</keyword>
<proteinExistence type="inferred from homology"/>
<evidence type="ECO:0000259" key="11">
    <source>
        <dbReference type="PROSITE" id="PS50885"/>
    </source>
</evidence>
<evidence type="ECO:0000313" key="12">
    <source>
        <dbReference type="EMBL" id="GBG08272.1"/>
    </source>
</evidence>
<evidence type="ECO:0008006" key="14">
    <source>
        <dbReference type="Google" id="ProtNLM"/>
    </source>
</evidence>
<evidence type="ECO:0000256" key="9">
    <source>
        <dbReference type="SAM" id="Phobius"/>
    </source>
</evidence>
<evidence type="ECO:0000256" key="1">
    <source>
        <dbReference type="ARBA" id="ARBA00004651"/>
    </source>
</evidence>
<dbReference type="EMBL" id="BDQX01000163">
    <property type="protein sequence ID" value="GBG08272.1"/>
    <property type="molecule type" value="Genomic_DNA"/>
</dbReference>
<dbReference type="CDD" id="cd11386">
    <property type="entry name" value="MCP_signal"/>
    <property type="match status" value="1"/>
</dbReference>
<dbReference type="InterPro" id="IPR033480">
    <property type="entry name" value="sCache_2"/>
</dbReference>
<organism evidence="12 13">
    <name type="scientific">Paenibacillus agaridevorans</name>
    <dbReference type="NCBI Taxonomy" id="171404"/>
    <lineage>
        <taxon>Bacteria</taxon>
        <taxon>Bacillati</taxon>
        <taxon>Bacillota</taxon>
        <taxon>Bacilli</taxon>
        <taxon>Bacillales</taxon>
        <taxon>Paenibacillaceae</taxon>
        <taxon>Paenibacillus</taxon>
    </lineage>
</organism>
<dbReference type="SMART" id="SM01049">
    <property type="entry name" value="Cache_2"/>
    <property type="match status" value="1"/>
</dbReference>
<dbReference type="GO" id="GO:0004888">
    <property type="term" value="F:transmembrane signaling receptor activity"/>
    <property type="evidence" value="ECO:0007669"/>
    <property type="project" value="InterPro"/>
</dbReference>
<evidence type="ECO:0000313" key="13">
    <source>
        <dbReference type="Proteomes" id="UP000245202"/>
    </source>
</evidence>
<dbReference type="Pfam" id="PF00015">
    <property type="entry name" value="MCPsignal"/>
    <property type="match status" value="1"/>
</dbReference>
<comment type="caution">
    <text evidence="12">The sequence shown here is derived from an EMBL/GenBank/DDBJ whole genome shotgun (WGS) entry which is preliminary data.</text>
</comment>
<dbReference type="Pfam" id="PF00672">
    <property type="entry name" value="HAMP"/>
    <property type="match status" value="1"/>
</dbReference>
<evidence type="ECO:0000256" key="8">
    <source>
        <dbReference type="PROSITE-ProRule" id="PRU00284"/>
    </source>
</evidence>
<dbReference type="RefSeq" id="WP_181376613.1">
    <property type="nucleotide sequence ID" value="NZ_BDQX01000163.1"/>
</dbReference>
<dbReference type="InterPro" id="IPR004089">
    <property type="entry name" value="MCPsignal_dom"/>
</dbReference>
<dbReference type="PROSITE" id="PS50111">
    <property type="entry name" value="CHEMOTAXIS_TRANSDUC_2"/>
    <property type="match status" value="1"/>
</dbReference>
<sequence length="597" mass="64740">MGKTGGAYVTKFNWTIRKKMLLFCILLLIIPSSIIAFDTYRDAKSETDLLIRNNLANSVKLMVQNVAAFNDMVENGQLSLEEAQEEVKRIMLGSRNEDGTRPINENIDLGENGYYYVVSSKGDLIAHPKQEGENLWDKKTSDGFYYIQDVIRQGQSGGGFTYYDWPLGGDGHEALKITYAINMPEWDWNIVAGSYYHDYNEGQTRILYSTLTTLVLCIIVGTILVILFSNHIAGPVKKVAAEARKVAGGDLTSEPLAIRNKDEIGQLADDFNTMKQSISKLVRQVIQSSDNVSSSSHGLQTSIAETTQASRQIAESTQGIVTGIESQAISTEQSSKAMEEMALGIARIADTSTLAYETSVQSKEAAEQGFRHIHLTIDKMATAGRAIDDISGIMAVLSERSREISGIVTTMSEIASQTSLLSLNASIEAARAGEQGRGFAVVAAEVKKLAEMSSLSAEQINTLVNDVQADISAAFSSTVTGSNQFRQGMVEIEETGDSFSRIVEATQEVVAQIQEASASAEEMSASTEQIYASLQELERVAGQSAESSEMISASTEEQIASMESISQSSQALHVMATELKDAAHRFKVAKAGVTGNK</sequence>
<feature type="domain" description="Methyl-accepting transducer" evidence="10">
    <location>
        <begin position="302"/>
        <end position="538"/>
    </location>
</feature>
<dbReference type="PANTHER" id="PTHR32089">
    <property type="entry name" value="METHYL-ACCEPTING CHEMOTAXIS PROTEIN MCPB"/>
    <property type="match status" value="1"/>
</dbReference>
<dbReference type="Proteomes" id="UP000245202">
    <property type="component" value="Unassembled WGS sequence"/>
</dbReference>
<dbReference type="Gene3D" id="6.10.340.10">
    <property type="match status" value="1"/>
</dbReference>
<evidence type="ECO:0000256" key="3">
    <source>
        <dbReference type="ARBA" id="ARBA00022692"/>
    </source>
</evidence>
<dbReference type="PRINTS" id="PR00260">
    <property type="entry name" value="CHEMTRNSDUCR"/>
</dbReference>
<dbReference type="AlphaFoldDB" id="A0A2R5ENN5"/>
<evidence type="ECO:0000256" key="2">
    <source>
        <dbReference type="ARBA" id="ARBA00022475"/>
    </source>
</evidence>
<keyword evidence="3 9" id="KW-0812">Transmembrane</keyword>
<dbReference type="GO" id="GO:0007165">
    <property type="term" value="P:signal transduction"/>
    <property type="evidence" value="ECO:0007669"/>
    <property type="project" value="UniProtKB-KW"/>
</dbReference>
<dbReference type="SUPFAM" id="SSF58104">
    <property type="entry name" value="Methyl-accepting chemotaxis protein (MCP) signaling domain"/>
    <property type="match status" value="1"/>
</dbReference>
<evidence type="ECO:0000256" key="7">
    <source>
        <dbReference type="ARBA" id="ARBA00029447"/>
    </source>
</evidence>
<evidence type="ECO:0000256" key="5">
    <source>
        <dbReference type="ARBA" id="ARBA00023136"/>
    </source>
</evidence>
<accession>A0A2R5ENN5</accession>
<dbReference type="InterPro" id="IPR004090">
    <property type="entry name" value="Chemotax_Me-accpt_rcpt"/>
</dbReference>
<dbReference type="Pfam" id="PF17200">
    <property type="entry name" value="sCache_2"/>
    <property type="match status" value="1"/>
</dbReference>
<dbReference type="SMART" id="SM00283">
    <property type="entry name" value="MA"/>
    <property type="match status" value="1"/>
</dbReference>